<keyword evidence="4 6" id="KW-1133">Transmembrane helix</keyword>
<comment type="subcellular location">
    <subcellularLocation>
        <location evidence="1">Membrane</location>
        <topology evidence="1">Multi-pass membrane protein</topology>
    </subcellularLocation>
</comment>
<reference evidence="7" key="1">
    <citation type="submission" date="2023-05" db="EMBL/GenBank/DDBJ databases">
        <title>Anaerotaeda fermentans gen. nov., sp. nov., a novel anaerobic planctomycete of the new family within the order Sedimentisphaerales isolated from Taman Peninsula, Russia.</title>
        <authorList>
            <person name="Khomyakova M.A."/>
            <person name="Merkel A.Y."/>
            <person name="Slobodkin A.I."/>
        </authorList>
    </citation>
    <scope>NUCLEOTIDE SEQUENCE</scope>
    <source>
        <strain evidence="7">M17dextr</strain>
    </source>
</reference>
<feature type="transmembrane region" description="Helical" evidence="6">
    <location>
        <begin position="134"/>
        <end position="153"/>
    </location>
</feature>
<comment type="caution">
    <text evidence="7">The sequence shown here is derived from an EMBL/GenBank/DDBJ whole genome shotgun (WGS) entry which is preliminary data.</text>
</comment>
<dbReference type="GO" id="GO:0005886">
    <property type="term" value="C:plasma membrane"/>
    <property type="evidence" value="ECO:0007669"/>
    <property type="project" value="TreeGrafter"/>
</dbReference>
<keyword evidence="5 6" id="KW-0472">Membrane</keyword>
<keyword evidence="7" id="KW-0328">Glycosyltransferase</keyword>
<evidence type="ECO:0000256" key="6">
    <source>
        <dbReference type="SAM" id="Phobius"/>
    </source>
</evidence>
<evidence type="ECO:0000256" key="3">
    <source>
        <dbReference type="ARBA" id="ARBA00022692"/>
    </source>
</evidence>
<dbReference type="EC" id="2.4.2.45" evidence="7"/>
<dbReference type="EMBL" id="JASCXX010000001">
    <property type="protein sequence ID" value="MDI6447672.1"/>
    <property type="molecule type" value="Genomic_DNA"/>
</dbReference>
<proteinExistence type="predicted"/>
<sequence>MELLRLLRPVHWIKNLFVFAALVFSRQLLGPLDETLLDVAKVVGAFWCFSLAASAMYVLNDIVDRRADSIHPERRNRPLAAGRVTVAGALMVAAGCAVLSLAGALALSRALAVIVLEYMGLTILYSVALKRVMIVDCIVIAVGFVLRAVAGAVVIGVSISPWLVICTFALCLFLAFSKRRGEIAQLQENSEAFRKTLGEYTPELLAHMLDVTSVLAVTCFLLYAMDYRTKELFGTNNLVYTTPLVLYCIFRFSALTQKGVYSDPVRLILHDRPFQLGMLLWVLLCIGIVYGIGIGQRLGTLGFGWVFLV</sequence>
<accession>A0AAW6TT53</accession>
<keyword evidence="3 6" id="KW-0812">Transmembrane</keyword>
<evidence type="ECO:0000256" key="5">
    <source>
        <dbReference type="ARBA" id="ARBA00023136"/>
    </source>
</evidence>
<feature type="transmembrane region" description="Helical" evidence="6">
    <location>
        <begin position="237"/>
        <end position="255"/>
    </location>
</feature>
<feature type="transmembrane region" description="Helical" evidence="6">
    <location>
        <begin position="80"/>
        <end position="104"/>
    </location>
</feature>
<dbReference type="Proteomes" id="UP001431776">
    <property type="component" value="Unassembled WGS sequence"/>
</dbReference>
<dbReference type="CDD" id="cd13963">
    <property type="entry name" value="PT_UbiA_2"/>
    <property type="match status" value="1"/>
</dbReference>
<dbReference type="Gene3D" id="1.10.357.140">
    <property type="entry name" value="UbiA prenyltransferase"/>
    <property type="match status" value="1"/>
</dbReference>
<evidence type="ECO:0000256" key="2">
    <source>
        <dbReference type="ARBA" id="ARBA00022475"/>
    </source>
</evidence>
<dbReference type="AlphaFoldDB" id="A0AAW6TT53"/>
<dbReference type="InterPro" id="IPR044878">
    <property type="entry name" value="UbiA_sf"/>
</dbReference>
<evidence type="ECO:0000256" key="4">
    <source>
        <dbReference type="ARBA" id="ARBA00022989"/>
    </source>
</evidence>
<dbReference type="GO" id="GO:0016765">
    <property type="term" value="F:transferase activity, transferring alkyl or aryl (other than methyl) groups"/>
    <property type="evidence" value="ECO:0007669"/>
    <property type="project" value="InterPro"/>
</dbReference>
<feature type="transmembrane region" description="Helical" evidence="6">
    <location>
        <begin position="42"/>
        <end position="59"/>
    </location>
</feature>
<feature type="transmembrane region" description="Helical" evidence="6">
    <location>
        <begin position="204"/>
        <end position="225"/>
    </location>
</feature>
<keyword evidence="8" id="KW-1185">Reference proteome</keyword>
<organism evidence="7 8">
    <name type="scientific">Anaerobaca lacustris</name>
    <dbReference type="NCBI Taxonomy" id="3044600"/>
    <lineage>
        <taxon>Bacteria</taxon>
        <taxon>Pseudomonadati</taxon>
        <taxon>Planctomycetota</taxon>
        <taxon>Phycisphaerae</taxon>
        <taxon>Sedimentisphaerales</taxon>
        <taxon>Anaerobacaceae</taxon>
        <taxon>Anaerobaca</taxon>
    </lineage>
</organism>
<evidence type="ECO:0000256" key="1">
    <source>
        <dbReference type="ARBA" id="ARBA00004141"/>
    </source>
</evidence>
<dbReference type="PANTHER" id="PTHR11048">
    <property type="entry name" value="PRENYLTRANSFERASES"/>
    <property type="match status" value="1"/>
</dbReference>
<dbReference type="Pfam" id="PF01040">
    <property type="entry name" value="UbiA"/>
    <property type="match status" value="1"/>
</dbReference>
<dbReference type="InterPro" id="IPR039653">
    <property type="entry name" value="Prenyltransferase"/>
</dbReference>
<feature type="transmembrane region" description="Helical" evidence="6">
    <location>
        <begin position="276"/>
        <end position="295"/>
    </location>
</feature>
<keyword evidence="2" id="KW-1003">Cell membrane</keyword>
<dbReference type="InterPro" id="IPR000537">
    <property type="entry name" value="UbiA_prenyltransferase"/>
</dbReference>
<feature type="transmembrane region" description="Helical" evidence="6">
    <location>
        <begin position="110"/>
        <end position="127"/>
    </location>
</feature>
<dbReference type="NCBIfam" id="NF008977">
    <property type="entry name" value="PRK12324.1-2"/>
    <property type="match status" value="1"/>
</dbReference>
<dbReference type="PANTHER" id="PTHR11048:SF5">
    <property type="entry name" value="DECAPRENYL-PHOSPHATE PHOSPHORIBOSYLTRANSFERASE"/>
    <property type="match status" value="1"/>
</dbReference>
<dbReference type="RefSeq" id="WP_349243082.1">
    <property type="nucleotide sequence ID" value="NZ_JASCXX010000001.1"/>
</dbReference>
<keyword evidence="7" id="KW-0808">Transferase</keyword>
<evidence type="ECO:0000313" key="7">
    <source>
        <dbReference type="EMBL" id="MDI6447672.1"/>
    </source>
</evidence>
<feature type="transmembrane region" description="Helical" evidence="6">
    <location>
        <begin position="12"/>
        <end position="30"/>
    </location>
</feature>
<evidence type="ECO:0000313" key="8">
    <source>
        <dbReference type="Proteomes" id="UP001431776"/>
    </source>
</evidence>
<name>A0AAW6TT53_9BACT</name>
<feature type="transmembrane region" description="Helical" evidence="6">
    <location>
        <begin position="159"/>
        <end position="176"/>
    </location>
</feature>
<dbReference type="GO" id="GO:0016757">
    <property type="term" value="F:glycosyltransferase activity"/>
    <property type="evidence" value="ECO:0007669"/>
    <property type="project" value="UniProtKB-KW"/>
</dbReference>
<gene>
    <name evidence="7" type="ORF">QJ522_01350</name>
</gene>
<dbReference type="GO" id="GO:0009247">
    <property type="term" value="P:glycolipid biosynthetic process"/>
    <property type="evidence" value="ECO:0007669"/>
    <property type="project" value="TreeGrafter"/>
</dbReference>
<protein>
    <submittedName>
        <fullName evidence="7">Decaprenyl-phosphate phosphoribosyltransferase</fullName>
        <ecNumber evidence="7">2.4.2.45</ecNumber>
    </submittedName>
</protein>